<evidence type="ECO:0000256" key="4">
    <source>
        <dbReference type="ARBA" id="ARBA00022605"/>
    </source>
</evidence>
<dbReference type="Proteomes" id="UP001500742">
    <property type="component" value="Unassembled WGS sequence"/>
</dbReference>
<keyword evidence="7 11" id="KW-0664">Pyridoxine biosynthesis</keyword>
<dbReference type="InterPro" id="IPR022278">
    <property type="entry name" value="Pser_aminoTfrase"/>
</dbReference>
<evidence type="ECO:0000313" key="14">
    <source>
        <dbReference type="EMBL" id="GAA3982871.1"/>
    </source>
</evidence>
<keyword evidence="5 11" id="KW-0808">Transferase</keyword>
<comment type="subcellular location">
    <subcellularLocation>
        <location evidence="11">Cytoplasm</location>
    </subcellularLocation>
</comment>
<name>A0ABP7QHZ2_9SPHI</name>
<accession>A0ABP7QHZ2</accession>
<dbReference type="EC" id="2.6.1.52" evidence="11"/>
<dbReference type="RefSeq" id="WP_259090278.1">
    <property type="nucleotide sequence ID" value="NZ_BAAAZC010000027.1"/>
</dbReference>
<evidence type="ECO:0000313" key="15">
    <source>
        <dbReference type="Proteomes" id="UP001500742"/>
    </source>
</evidence>
<dbReference type="InterPro" id="IPR000192">
    <property type="entry name" value="Aminotrans_V_dom"/>
</dbReference>
<evidence type="ECO:0000256" key="10">
    <source>
        <dbReference type="ARBA" id="ARBA00049007"/>
    </source>
</evidence>
<comment type="catalytic activity">
    <reaction evidence="10 11 12">
        <text>O-phospho-L-serine + 2-oxoglutarate = 3-phosphooxypyruvate + L-glutamate</text>
        <dbReference type="Rhea" id="RHEA:14329"/>
        <dbReference type="ChEBI" id="CHEBI:16810"/>
        <dbReference type="ChEBI" id="CHEBI:18110"/>
        <dbReference type="ChEBI" id="CHEBI:29985"/>
        <dbReference type="ChEBI" id="CHEBI:57524"/>
        <dbReference type="EC" id="2.6.1.52"/>
    </reaction>
</comment>
<comment type="function">
    <text evidence="11">Catalyzes the reversible conversion of 3-phosphohydroxypyruvate to phosphoserine and of 3-hydroxy-2-oxo-4-phosphonooxybutanoate to phosphohydroxythreonine.</text>
</comment>
<keyword evidence="8 11" id="KW-0718">Serine biosynthesis</keyword>
<dbReference type="InterPro" id="IPR015422">
    <property type="entry name" value="PyrdxlP-dep_Trfase_small"/>
</dbReference>
<comment type="caution">
    <text evidence="11">Lacks conserved residue(s) required for the propagation of feature annotation.</text>
</comment>
<evidence type="ECO:0000256" key="9">
    <source>
        <dbReference type="ARBA" id="ARBA00047630"/>
    </source>
</evidence>
<sequence length="355" mass="39027">MKHNFGAGPGILPQEVLKQASEAVIDFNGTGLSLLEISHRSKEFEAVLDEAVALVKELFAVPEGYSVLFLQGGASTQFALAPYNLLPSTGKAAYLETGVWANKALKEAKYFGEVEIIASSKDANFTYIPKDYTIPADAAYFHITSNNTIYGTQLQEFPKSPVPVVCDMSSDIFSRKVNVADFGLIYAGAQKNMGPAGVTLVIVKDDLLGKVDRKIPAMFNYQTQIEGGSMYNTPPCFAIYVSMLTLQWLKAKGGVEVIEQENITKARVLYEEIERNPIFKPVCAVEDRSNMNVTFVMENAELEKPFLKLCDERGIIGIKGHRSVGGFRASIYNALPITSVYALIDVMQEFAESNK</sequence>
<protein>
    <recommendedName>
        <fullName evidence="11">Phosphoserine aminotransferase</fullName>
        <ecNumber evidence="11">2.6.1.52</ecNumber>
    </recommendedName>
    <alternativeName>
        <fullName evidence="11">Phosphohydroxythreonine aminotransferase</fullName>
        <shortName evidence="11">PSAT</shortName>
    </alternativeName>
</protein>
<keyword evidence="3 11" id="KW-0032">Aminotransferase</keyword>
<reference evidence="15" key="1">
    <citation type="journal article" date="2019" name="Int. J. Syst. Evol. Microbiol.">
        <title>The Global Catalogue of Microorganisms (GCM) 10K type strain sequencing project: providing services to taxonomists for standard genome sequencing and annotation.</title>
        <authorList>
            <consortium name="The Broad Institute Genomics Platform"/>
            <consortium name="The Broad Institute Genome Sequencing Center for Infectious Disease"/>
            <person name="Wu L."/>
            <person name="Ma J."/>
        </authorList>
    </citation>
    <scope>NUCLEOTIDE SEQUENCE [LARGE SCALE GENOMIC DNA]</scope>
    <source>
        <strain evidence="15">JCM 16601</strain>
    </source>
</reference>
<dbReference type="InterPro" id="IPR015424">
    <property type="entry name" value="PyrdxlP-dep_Trfase"/>
</dbReference>
<keyword evidence="11" id="KW-0963">Cytoplasm</keyword>
<comment type="caution">
    <text evidence="14">The sequence shown here is derived from an EMBL/GenBank/DDBJ whole genome shotgun (WGS) entry which is preliminary data.</text>
</comment>
<feature type="binding site" evidence="11">
    <location>
        <position position="148"/>
    </location>
    <ligand>
        <name>pyridoxal 5'-phosphate</name>
        <dbReference type="ChEBI" id="CHEBI:597326"/>
    </ligand>
</feature>
<feature type="domain" description="Aminotransferase class V" evidence="13">
    <location>
        <begin position="4"/>
        <end position="335"/>
    </location>
</feature>
<evidence type="ECO:0000256" key="7">
    <source>
        <dbReference type="ARBA" id="ARBA00023096"/>
    </source>
</evidence>
<keyword evidence="4 11" id="KW-0028">Amino-acid biosynthesis</keyword>
<comment type="similarity">
    <text evidence="2 11">Belongs to the class-V pyridoxal-phosphate-dependent aminotransferase family. SerC subfamily.</text>
</comment>
<dbReference type="PIRSF" id="PIRSF000525">
    <property type="entry name" value="SerC"/>
    <property type="match status" value="1"/>
</dbReference>
<proteinExistence type="inferred from homology"/>
<dbReference type="PANTHER" id="PTHR43247:SF1">
    <property type="entry name" value="PHOSPHOSERINE AMINOTRANSFERASE"/>
    <property type="match status" value="1"/>
</dbReference>
<dbReference type="InterPro" id="IPR015421">
    <property type="entry name" value="PyrdxlP-dep_Trfase_major"/>
</dbReference>
<dbReference type="PROSITE" id="PS00595">
    <property type="entry name" value="AA_TRANSFER_CLASS_5"/>
    <property type="match status" value="1"/>
</dbReference>
<dbReference type="PANTHER" id="PTHR43247">
    <property type="entry name" value="PHOSPHOSERINE AMINOTRANSFERASE"/>
    <property type="match status" value="1"/>
</dbReference>
<dbReference type="HAMAP" id="MF_00160">
    <property type="entry name" value="SerC_aminotrans_5"/>
    <property type="match status" value="1"/>
</dbReference>
<dbReference type="SUPFAM" id="SSF53383">
    <property type="entry name" value="PLP-dependent transferases"/>
    <property type="match status" value="1"/>
</dbReference>
<feature type="binding site" evidence="11">
    <location>
        <begin position="74"/>
        <end position="75"/>
    </location>
    <ligand>
        <name>pyridoxal 5'-phosphate</name>
        <dbReference type="ChEBI" id="CHEBI:597326"/>
    </ligand>
</feature>
<feature type="binding site" evidence="11">
    <location>
        <position position="190"/>
    </location>
    <ligand>
        <name>pyridoxal 5'-phosphate</name>
        <dbReference type="ChEBI" id="CHEBI:597326"/>
    </ligand>
</feature>
<comment type="pathway">
    <text evidence="11">Cofactor biosynthesis; pyridoxine 5'-phosphate biosynthesis; pyridoxine 5'-phosphate from D-erythrose 4-phosphate: step 3/5.</text>
</comment>
<feature type="binding site" evidence="11">
    <location>
        <position position="40"/>
    </location>
    <ligand>
        <name>L-glutamate</name>
        <dbReference type="ChEBI" id="CHEBI:29985"/>
    </ligand>
</feature>
<dbReference type="EMBL" id="BAAAZC010000027">
    <property type="protein sequence ID" value="GAA3982871.1"/>
    <property type="molecule type" value="Genomic_DNA"/>
</dbReference>
<dbReference type="Gene3D" id="3.90.1150.10">
    <property type="entry name" value="Aspartate Aminotransferase, domain 1"/>
    <property type="match status" value="1"/>
</dbReference>
<dbReference type="InterPro" id="IPR020578">
    <property type="entry name" value="Aminotrans_V_PyrdxlP_BS"/>
</dbReference>
<dbReference type="NCBIfam" id="NF003764">
    <property type="entry name" value="PRK05355.1"/>
    <property type="match status" value="1"/>
</dbReference>
<evidence type="ECO:0000256" key="3">
    <source>
        <dbReference type="ARBA" id="ARBA00022576"/>
    </source>
</evidence>
<evidence type="ECO:0000259" key="13">
    <source>
        <dbReference type="Pfam" id="PF00266"/>
    </source>
</evidence>
<evidence type="ECO:0000256" key="11">
    <source>
        <dbReference type="HAMAP-Rule" id="MF_00160"/>
    </source>
</evidence>
<evidence type="ECO:0000256" key="6">
    <source>
        <dbReference type="ARBA" id="ARBA00022898"/>
    </source>
</evidence>
<evidence type="ECO:0000256" key="2">
    <source>
        <dbReference type="ARBA" id="ARBA00006904"/>
    </source>
</evidence>
<comment type="pathway">
    <text evidence="1 11 12">Amino-acid biosynthesis; L-serine biosynthesis; L-serine from 3-phospho-D-glycerate: step 2/3.</text>
</comment>
<evidence type="ECO:0000256" key="8">
    <source>
        <dbReference type="ARBA" id="ARBA00023299"/>
    </source>
</evidence>
<organism evidence="14 15">
    <name type="scientific">Mucilaginibacter dorajii</name>
    <dbReference type="NCBI Taxonomy" id="692994"/>
    <lineage>
        <taxon>Bacteria</taxon>
        <taxon>Pseudomonadati</taxon>
        <taxon>Bacteroidota</taxon>
        <taxon>Sphingobacteriia</taxon>
        <taxon>Sphingobacteriales</taxon>
        <taxon>Sphingobacteriaceae</taxon>
        <taxon>Mucilaginibacter</taxon>
    </lineage>
</organism>
<dbReference type="NCBIfam" id="TIGR01364">
    <property type="entry name" value="serC_1"/>
    <property type="match status" value="1"/>
</dbReference>
<evidence type="ECO:0000256" key="12">
    <source>
        <dbReference type="RuleBase" id="RU004505"/>
    </source>
</evidence>
<evidence type="ECO:0000256" key="5">
    <source>
        <dbReference type="ARBA" id="ARBA00022679"/>
    </source>
</evidence>
<dbReference type="Pfam" id="PF00266">
    <property type="entry name" value="Aminotran_5"/>
    <property type="match status" value="1"/>
</dbReference>
<evidence type="ECO:0000256" key="1">
    <source>
        <dbReference type="ARBA" id="ARBA00005099"/>
    </source>
</evidence>
<feature type="binding site" evidence="11">
    <location>
        <position position="100"/>
    </location>
    <ligand>
        <name>pyridoxal 5'-phosphate</name>
        <dbReference type="ChEBI" id="CHEBI:597326"/>
    </ligand>
</feature>
<gene>
    <name evidence="11 14" type="primary">serC</name>
    <name evidence="14" type="ORF">GCM10022210_38050</name>
</gene>
<comment type="cofactor">
    <cofactor evidence="11">
        <name>pyridoxal 5'-phosphate</name>
        <dbReference type="ChEBI" id="CHEBI:597326"/>
    </cofactor>
    <text evidence="11">Binds 1 pyridoxal phosphate per subunit.</text>
</comment>
<dbReference type="Gene3D" id="3.40.640.10">
    <property type="entry name" value="Type I PLP-dependent aspartate aminotransferase-like (Major domain)"/>
    <property type="match status" value="1"/>
</dbReference>
<comment type="catalytic activity">
    <reaction evidence="9 11">
        <text>4-(phosphooxy)-L-threonine + 2-oxoglutarate = (R)-3-hydroxy-2-oxo-4-phosphooxybutanoate + L-glutamate</text>
        <dbReference type="Rhea" id="RHEA:16573"/>
        <dbReference type="ChEBI" id="CHEBI:16810"/>
        <dbReference type="ChEBI" id="CHEBI:29985"/>
        <dbReference type="ChEBI" id="CHEBI:58452"/>
        <dbReference type="ChEBI" id="CHEBI:58538"/>
        <dbReference type="EC" id="2.6.1.52"/>
    </reaction>
</comment>
<comment type="subunit">
    <text evidence="11">Homodimer.</text>
</comment>
<feature type="binding site" evidence="11">
    <location>
        <position position="167"/>
    </location>
    <ligand>
        <name>pyridoxal 5'-phosphate</name>
        <dbReference type="ChEBI" id="CHEBI:597326"/>
    </ligand>
</feature>
<keyword evidence="6 11" id="KW-0663">Pyridoxal phosphate</keyword>
<feature type="binding site" evidence="11">
    <location>
        <begin position="232"/>
        <end position="233"/>
    </location>
    <ligand>
        <name>pyridoxal 5'-phosphate</name>
        <dbReference type="ChEBI" id="CHEBI:597326"/>
    </ligand>
</feature>
<keyword evidence="15" id="KW-1185">Reference proteome</keyword>
<feature type="modified residue" description="N6-(pyridoxal phosphate)lysine" evidence="11">
    <location>
        <position position="191"/>
    </location>
</feature>